<proteinExistence type="predicted"/>
<keyword evidence="1" id="KW-0472">Membrane</keyword>
<dbReference type="OrthoDB" id="8537043at2"/>
<organism evidence="2 3">
    <name type="scientific">Noviherbaspirillum sedimenti</name>
    <dbReference type="NCBI Taxonomy" id="2320865"/>
    <lineage>
        <taxon>Bacteria</taxon>
        <taxon>Pseudomonadati</taxon>
        <taxon>Pseudomonadota</taxon>
        <taxon>Betaproteobacteria</taxon>
        <taxon>Burkholderiales</taxon>
        <taxon>Oxalobacteraceae</taxon>
        <taxon>Noviherbaspirillum</taxon>
    </lineage>
</organism>
<evidence type="ECO:0000256" key="1">
    <source>
        <dbReference type="SAM" id="Phobius"/>
    </source>
</evidence>
<comment type="caution">
    <text evidence="2">The sequence shown here is derived from an EMBL/GenBank/DDBJ whole genome shotgun (WGS) entry which is preliminary data.</text>
</comment>
<feature type="transmembrane region" description="Helical" evidence="1">
    <location>
        <begin position="31"/>
        <end position="47"/>
    </location>
</feature>
<evidence type="ECO:0008006" key="4">
    <source>
        <dbReference type="Google" id="ProtNLM"/>
    </source>
</evidence>
<protein>
    <recommendedName>
        <fullName evidence="4">DNA gyrase subunit B</fullName>
    </recommendedName>
</protein>
<evidence type="ECO:0000313" key="2">
    <source>
        <dbReference type="EMBL" id="RJG02739.1"/>
    </source>
</evidence>
<accession>A0A3A3G7L5</accession>
<dbReference type="AlphaFoldDB" id="A0A3A3G7L5"/>
<dbReference type="EMBL" id="QYUQ01000002">
    <property type="protein sequence ID" value="RJG02739.1"/>
    <property type="molecule type" value="Genomic_DNA"/>
</dbReference>
<reference evidence="3" key="1">
    <citation type="submission" date="2018-09" db="EMBL/GenBank/DDBJ databases">
        <authorList>
            <person name="Zhu H."/>
        </authorList>
    </citation>
    <scope>NUCLEOTIDE SEQUENCE [LARGE SCALE GENOMIC DNA]</scope>
    <source>
        <strain evidence="3">K1S02-23</strain>
    </source>
</reference>
<keyword evidence="1" id="KW-0812">Transmembrane</keyword>
<name>A0A3A3G7L5_9BURK</name>
<keyword evidence="1" id="KW-1133">Transmembrane helix</keyword>
<feature type="transmembrane region" description="Helical" evidence="1">
    <location>
        <begin position="128"/>
        <end position="152"/>
    </location>
</feature>
<keyword evidence="3" id="KW-1185">Reference proteome</keyword>
<feature type="transmembrane region" description="Helical" evidence="1">
    <location>
        <begin position="56"/>
        <end position="73"/>
    </location>
</feature>
<gene>
    <name evidence="2" type="ORF">D3878_15090</name>
</gene>
<sequence length="184" mass="20335">MKRRILAALPVLVTLLYPLLVWLGHGEVEPRLLAGVLVLAALLRLHAMESGKAGRWWLAGALLLALAAAWGNAWMPLKLYPVLVNALLLGAFGYSLVAPPSLIERLARIKEPDLPPYAVQYTRRVTQVWCVFFFINGAIALWTALCASPAVWSLYNGVIAYALMGSLFGGEYLVRLRFQHRNNG</sequence>
<feature type="transmembrane region" description="Helical" evidence="1">
    <location>
        <begin position="158"/>
        <end position="174"/>
    </location>
</feature>
<feature type="transmembrane region" description="Helical" evidence="1">
    <location>
        <begin position="79"/>
        <end position="98"/>
    </location>
</feature>
<dbReference type="Proteomes" id="UP000266327">
    <property type="component" value="Unassembled WGS sequence"/>
</dbReference>
<evidence type="ECO:0000313" key="3">
    <source>
        <dbReference type="Proteomes" id="UP000266327"/>
    </source>
</evidence>